<dbReference type="SUPFAM" id="SSF50249">
    <property type="entry name" value="Nucleic acid-binding proteins"/>
    <property type="match status" value="3"/>
</dbReference>
<dbReference type="GO" id="GO:0005634">
    <property type="term" value="C:nucleus"/>
    <property type="evidence" value="ECO:0007669"/>
    <property type="project" value="TreeGrafter"/>
</dbReference>
<dbReference type="Gene3D" id="2.40.50.140">
    <property type="entry name" value="Nucleic acid-binding proteins"/>
    <property type="match status" value="3"/>
</dbReference>
<evidence type="ECO:0000256" key="6">
    <source>
        <dbReference type="SAM" id="MobiDB-lite"/>
    </source>
</evidence>
<organism evidence="10 11">
    <name type="scientific">Zophobas morio</name>
    <dbReference type="NCBI Taxonomy" id="2755281"/>
    <lineage>
        <taxon>Eukaryota</taxon>
        <taxon>Metazoa</taxon>
        <taxon>Ecdysozoa</taxon>
        <taxon>Arthropoda</taxon>
        <taxon>Hexapoda</taxon>
        <taxon>Insecta</taxon>
        <taxon>Pterygota</taxon>
        <taxon>Neoptera</taxon>
        <taxon>Endopterygota</taxon>
        <taxon>Coleoptera</taxon>
        <taxon>Polyphaga</taxon>
        <taxon>Cucujiformia</taxon>
        <taxon>Tenebrionidae</taxon>
        <taxon>Zophobas</taxon>
    </lineage>
</organism>
<feature type="domain" description="BRCA2 OB1" evidence="7">
    <location>
        <begin position="957"/>
        <end position="1066"/>
    </location>
</feature>
<dbReference type="InterPro" id="IPR015525">
    <property type="entry name" value="BRCA2"/>
</dbReference>
<keyword evidence="4" id="KW-0233">DNA recombination</keyword>
<keyword evidence="1" id="KW-0677">Repeat</keyword>
<name>A0AA38IQ64_9CUCU</name>
<evidence type="ECO:0008006" key="12">
    <source>
        <dbReference type="Google" id="ProtNLM"/>
    </source>
</evidence>
<dbReference type="Proteomes" id="UP001168821">
    <property type="component" value="Unassembled WGS sequence"/>
</dbReference>
<evidence type="ECO:0000313" key="10">
    <source>
        <dbReference type="EMBL" id="KAJ3661217.1"/>
    </source>
</evidence>
<dbReference type="InterPro" id="IPR036315">
    <property type="entry name" value="BRCA2_hlx_sf"/>
</dbReference>
<accession>A0AA38IQ64</accession>
<evidence type="ECO:0000259" key="8">
    <source>
        <dbReference type="Pfam" id="PF09104"/>
    </source>
</evidence>
<sequence>MASQEDDIQQNDLFFEKPPSPILSFKMTRKYLLSKKMQRKSRVKLSDRFSENTSKDSVNLNDTTNSLAGTSFAAPQLEKIEAEEERLGGNKFQKKNQVENFDFKQPESPVALAKPKKTVHVSGQGRGSGFKTAGGLQLNLSDDQIKQSKKLFADILNPGESDCEKSRSNKYAFLSKRRSENFEKHKPSGACVEEQNIASSRKNLVQLSVGFQTASGKGVQISESAYNSACKKFSDESLPKFEQLKDIGDKEEIHMLSTQETNELFSDFTILESGHNTHRMSEYEDSFKGFTPDTINQSQKVSDEFIVAITKLITEIKVHSLLKREKVSNKILKINTEPRCKNSLSAINKSTGGFSMASGKQIFITDSALKSARNKFGEEFARDIYSHFKKPLPKNSSINKHRSCTEKLYLTNLQEHFRGFHDQSIEESKNKAEAIIKFFEEFSDSEVTLVQHYTTQFRLHESRNETLTPISTVGFTTASGNKLIVSETALKKAQDLWNKRDISCSDISFKKITSNVTEITDENAGFQTAAGQSLTMSKDALNKARRIFQSLDNEVSVNNFPENSSSGFQTAAGNVFTLSKDSLNKAKQFFQNIDHDLPLNDFPKKTSKFHTKSETSLTPPEDTSSKLEQLFQNIGTEVCLNSSANSTESTNVSFEDDSQSSKSSILKNSKIHRKKRLGISSCKQIVIPTHKMEQAAKLFDMERTTMSPVRNNQPTIYNSTPLRNVPLSLINSDITPIKTPSCKQVTQEVTCAEDVIDDRILTRECTKGNIDTWSKNLEHEKTILETKLKLIDERQKALNIQKQFTESNNTDHQKRRNGTLYTQKQSTQRISLKEFVQQDTSAKKLLNITPENAELVHFNYKEQPLTYVRTLDGACIVPNINNHIGLSEIETAFKIMPGIEPKLIPTGWIRNHFKWIVWKLASYENFSSNINNCLTVENVIQQLKYRYDREIDRAERSTLRKIFELDDAPQKRMVLCVSKIINLQSDQFELELTDGWYSIRTVIDEPLCRQVRLRKIRVGTKLITCGAEILNCEGCHPLQAADMIRLKISCNSTRRARWYVKLGYQRCPEPFPVMLCSVFPAGNVIGCVKICIARVYPVKYMEKQNNLTVWRNRKAEELRAQEWENKGRQEIEKLRETITKDYEMSLRTSRQNLSLNYSIDQIRNINCPETLFHLYQNNKDPEKFQEILSSSQKNSIVDYQQRILFMQQQDISRKLKDNIDKRQIPKRDVTPVLQMLVIDILDPHEKTCTFHIWRPSNEHVEILKESSVFVAYNVLPKKNGDLCTTSRTRFQACSKEWSNFHKYKRTLFPISQIIKATSKPPFKEFDTIGVVAAVSTEGCSQNLWLADECGRLLFVKVFEGPKNCLLLDNLKIGQVVAASNLVFCESKLEFGEAIANHLTVISCYPKARHLEGGIRALSTQLPKDLKLMLAESQQKISYYISKVNITRDYKNMSSSSLVASNSFFTSDIFDDSSDVLFSMIDVDRVK</sequence>
<evidence type="ECO:0000256" key="2">
    <source>
        <dbReference type="ARBA" id="ARBA00022763"/>
    </source>
</evidence>
<dbReference type="InterPro" id="IPR002093">
    <property type="entry name" value="BRCA2_repeat"/>
</dbReference>
<keyword evidence="11" id="KW-1185">Reference proteome</keyword>
<dbReference type="GO" id="GO:0003677">
    <property type="term" value="F:DNA binding"/>
    <property type="evidence" value="ECO:0007669"/>
    <property type="project" value="UniProtKB-KW"/>
</dbReference>
<keyword evidence="5" id="KW-0234">DNA repair</keyword>
<dbReference type="SUPFAM" id="SSF81878">
    <property type="entry name" value="BRCA2 tower domain"/>
    <property type="match status" value="1"/>
</dbReference>
<feature type="region of interest" description="Disordered" evidence="6">
    <location>
        <begin position="605"/>
        <end position="624"/>
    </location>
</feature>
<dbReference type="PANTHER" id="PTHR11289:SF0">
    <property type="entry name" value="BREAST CANCER TYPE 2 SUSCEPTIBILITY PROTEIN"/>
    <property type="match status" value="1"/>
</dbReference>
<keyword evidence="2" id="KW-0227">DNA damage</keyword>
<dbReference type="InterPro" id="IPR015187">
    <property type="entry name" value="BRCA2_OB_1"/>
</dbReference>
<evidence type="ECO:0000313" key="11">
    <source>
        <dbReference type="Proteomes" id="UP001168821"/>
    </source>
</evidence>
<protein>
    <recommendedName>
        <fullName evidence="12">Breast cancer type 2 susceptibility protein-like protein</fullName>
    </recommendedName>
</protein>
<dbReference type="PANTHER" id="PTHR11289">
    <property type="entry name" value="BREAST CANCER TYPE 2 SUSCEPTIBILITY PROTEIN BRCA2"/>
    <property type="match status" value="1"/>
</dbReference>
<comment type="caution">
    <text evidence="10">The sequence shown here is derived from an EMBL/GenBank/DDBJ whole genome shotgun (WGS) entry which is preliminary data.</text>
</comment>
<evidence type="ECO:0000259" key="7">
    <source>
        <dbReference type="Pfam" id="PF09103"/>
    </source>
</evidence>
<dbReference type="InterPro" id="IPR015188">
    <property type="entry name" value="BRCA2_OB_3"/>
</dbReference>
<feature type="compositionally biased region" description="Polar residues" evidence="6">
    <location>
        <begin position="55"/>
        <end position="69"/>
    </location>
</feature>
<dbReference type="Pfam" id="PF09104">
    <property type="entry name" value="BRCA-2_OB3"/>
    <property type="match status" value="1"/>
</dbReference>
<dbReference type="Pfam" id="PF00634">
    <property type="entry name" value="BRCA2"/>
    <property type="match status" value="2"/>
</dbReference>
<dbReference type="CDD" id="cd04493">
    <property type="entry name" value="BRCA2DBD_OB1"/>
    <property type="match status" value="1"/>
</dbReference>
<feature type="domain" description="BRCA2 OB3" evidence="8">
    <location>
        <begin position="1305"/>
        <end position="1439"/>
    </location>
</feature>
<feature type="region of interest" description="Disordered" evidence="6">
    <location>
        <begin position="645"/>
        <end position="667"/>
    </location>
</feature>
<feature type="domain" description="Breast cancer type 2 susceptibility protein helical" evidence="9">
    <location>
        <begin position="792"/>
        <end position="953"/>
    </location>
</feature>
<dbReference type="InterPro" id="IPR015252">
    <property type="entry name" value="BRCA2_hlx"/>
</dbReference>
<evidence type="ECO:0000256" key="4">
    <source>
        <dbReference type="ARBA" id="ARBA00023172"/>
    </source>
</evidence>
<evidence type="ECO:0000256" key="5">
    <source>
        <dbReference type="ARBA" id="ARBA00023204"/>
    </source>
</evidence>
<gene>
    <name evidence="10" type="ORF">Zmor_005625</name>
</gene>
<dbReference type="InterPro" id="IPR012340">
    <property type="entry name" value="NA-bd_OB-fold"/>
</dbReference>
<dbReference type="PROSITE" id="PS50138">
    <property type="entry name" value="BRCA2_REPEAT"/>
    <property type="match status" value="6"/>
</dbReference>
<evidence type="ECO:0000256" key="3">
    <source>
        <dbReference type="ARBA" id="ARBA00023125"/>
    </source>
</evidence>
<dbReference type="EMBL" id="JALNTZ010000002">
    <property type="protein sequence ID" value="KAJ3661217.1"/>
    <property type="molecule type" value="Genomic_DNA"/>
</dbReference>
<dbReference type="Pfam" id="PF09103">
    <property type="entry name" value="BRCA-2_OB1"/>
    <property type="match status" value="1"/>
</dbReference>
<reference evidence="10" key="1">
    <citation type="journal article" date="2023" name="G3 (Bethesda)">
        <title>Whole genome assemblies of Zophobas morio and Tenebrio molitor.</title>
        <authorList>
            <person name="Kaur S."/>
            <person name="Stinson S.A."/>
            <person name="diCenzo G.C."/>
        </authorList>
    </citation>
    <scope>NUCLEOTIDE SEQUENCE</scope>
    <source>
        <strain evidence="10">QUZm001</strain>
    </source>
</reference>
<feature type="region of interest" description="Disordered" evidence="6">
    <location>
        <begin position="42"/>
        <end position="69"/>
    </location>
</feature>
<feature type="compositionally biased region" description="Polar residues" evidence="6">
    <location>
        <begin position="614"/>
        <end position="624"/>
    </location>
</feature>
<keyword evidence="3" id="KW-0238">DNA-binding</keyword>
<feature type="compositionally biased region" description="Basic and acidic residues" evidence="6">
    <location>
        <begin position="44"/>
        <end position="54"/>
    </location>
</feature>
<dbReference type="GO" id="GO:0006355">
    <property type="term" value="P:regulation of DNA-templated transcription"/>
    <property type="evidence" value="ECO:0007669"/>
    <property type="project" value="TreeGrafter"/>
</dbReference>
<dbReference type="GO" id="GO:0000724">
    <property type="term" value="P:double-strand break repair via homologous recombination"/>
    <property type="evidence" value="ECO:0007669"/>
    <property type="project" value="InterPro"/>
</dbReference>
<dbReference type="SUPFAM" id="SSF81872">
    <property type="entry name" value="BRCA2 helical domain"/>
    <property type="match status" value="1"/>
</dbReference>
<evidence type="ECO:0000259" key="9">
    <source>
        <dbReference type="Pfam" id="PF09169"/>
    </source>
</evidence>
<dbReference type="Pfam" id="PF09169">
    <property type="entry name" value="BRCA-2_helical"/>
    <property type="match status" value="1"/>
</dbReference>
<proteinExistence type="predicted"/>
<evidence type="ECO:0000256" key="1">
    <source>
        <dbReference type="ARBA" id="ARBA00022737"/>
    </source>
</evidence>